<proteinExistence type="predicted"/>
<protein>
    <submittedName>
        <fullName evidence="2">Tetratricopeptide repeat protein</fullName>
    </submittedName>
</protein>
<keyword evidence="1" id="KW-0812">Transmembrane</keyword>
<evidence type="ECO:0000256" key="1">
    <source>
        <dbReference type="SAM" id="Phobius"/>
    </source>
</evidence>
<gene>
    <name evidence="2" type="ORF">ACFSJU_06635</name>
</gene>
<dbReference type="Gene3D" id="1.25.40.10">
    <property type="entry name" value="Tetratricopeptide repeat domain"/>
    <property type="match status" value="1"/>
</dbReference>
<keyword evidence="1" id="KW-1133">Transmembrane helix</keyword>
<dbReference type="Proteomes" id="UP001597387">
    <property type="component" value="Unassembled WGS sequence"/>
</dbReference>
<name>A0ABW4ZJ32_9SPHI</name>
<dbReference type="SUPFAM" id="SSF48452">
    <property type="entry name" value="TPR-like"/>
    <property type="match status" value="1"/>
</dbReference>
<dbReference type="InterPro" id="IPR011990">
    <property type="entry name" value="TPR-like_helical_dom_sf"/>
</dbReference>
<dbReference type="RefSeq" id="WP_255897961.1">
    <property type="nucleotide sequence ID" value="NZ_JAFMZO010000001.1"/>
</dbReference>
<comment type="caution">
    <text evidence="2">The sequence shown here is derived from an EMBL/GenBank/DDBJ whole genome shotgun (WGS) entry which is preliminary data.</text>
</comment>
<keyword evidence="3" id="KW-1185">Reference proteome</keyword>
<keyword evidence="1" id="KW-0472">Membrane</keyword>
<feature type="transmembrane region" description="Helical" evidence="1">
    <location>
        <begin position="86"/>
        <end position="106"/>
    </location>
</feature>
<dbReference type="EMBL" id="JBHUHZ010000001">
    <property type="protein sequence ID" value="MFD2162063.1"/>
    <property type="molecule type" value="Genomic_DNA"/>
</dbReference>
<accession>A0ABW4ZJ32</accession>
<sequence length="241" mass="27909">MSMYSMEDVARFAEGDMEVGERLKFEEALRGDEGLRSALSRYYDIHSSLKMQLTEDEDDRKLRQTLSNAGNVHFKKEAKLIQMQRYLTWISAVAAVFLVLLIWAPWRNNLYEEYAETEMIAMVERSGGDDDQMAKAVKAFNKEDFSEARAALEPIYKKDPANAMVQYYYAITLVETDDAETARGVLEELYAGTSVYKYDAAFYIALSFLKEENKERARYWLQKIPEDAVNYAKSRELLNKL</sequence>
<evidence type="ECO:0000313" key="3">
    <source>
        <dbReference type="Proteomes" id="UP001597387"/>
    </source>
</evidence>
<evidence type="ECO:0000313" key="2">
    <source>
        <dbReference type="EMBL" id="MFD2162063.1"/>
    </source>
</evidence>
<reference evidence="3" key="1">
    <citation type="journal article" date="2019" name="Int. J. Syst. Evol. Microbiol.">
        <title>The Global Catalogue of Microorganisms (GCM) 10K type strain sequencing project: providing services to taxonomists for standard genome sequencing and annotation.</title>
        <authorList>
            <consortium name="The Broad Institute Genomics Platform"/>
            <consortium name="The Broad Institute Genome Sequencing Center for Infectious Disease"/>
            <person name="Wu L."/>
            <person name="Ma J."/>
        </authorList>
    </citation>
    <scope>NUCLEOTIDE SEQUENCE [LARGE SCALE GENOMIC DNA]</scope>
    <source>
        <strain evidence="3">KCTC 42217</strain>
    </source>
</reference>
<organism evidence="2 3">
    <name type="scientific">Paradesertivirga mongoliensis</name>
    <dbReference type="NCBI Taxonomy" id="2100740"/>
    <lineage>
        <taxon>Bacteria</taxon>
        <taxon>Pseudomonadati</taxon>
        <taxon>Bacteroidota</taxon>
        <taxon>Sphingobacteriia</taxon>
        <taxon>Sphingobacteriales</taxon>
        <taxon>Sphingobacteriaceae</taxon>
        <taxon>Paradesertivirga</taxon>
    </lineage>
</organism>